<dbReference type="SUPFAM" id="SSF52540">
    <property type="entry name" value="P-loop containing nucleoside triphosphate hydrolases"/>
    <property type="match status" value="1"/>
</dbReference>
<protein>
    <recommendedName>
        <fullName evidence="8">Calcineurin-like phosphoesterase domain-containing protein</fullName>
    </recommendedName>
</protein>
<evidence type="ECO:0000313" key="7">
    <source>
        <dbReference type="Proteomes" id="UP001530377"/>
    </source>
</evidence>
<gene>
    <name evidence="6" type="ORF">ACHAXA_000038</name>
</gene>
<dbReference type="PANTHER" id="PTHR32114">
    <property type="entry name" value="ABC TRANSPORTER ABCH.3"/>
    <property type="match status" value="1"/>
</dbReference>
<evidence type="ECO:0000256" key="3">
    <source>
        <dbReference type="SAM" id="SignalP"/>
    </source>
</evidence>
<feature type="region of interest" description="Disordered" evidence="2">
    <location>
        <begin position="105"/>
        <end position="141"/>
    </location>
</feature>
<sequence length="1312" mass="145639">MFSFNYSLLQLMILVPIASSFQPSCIFRHCRSSFISTRHGLSSPLNGCTTSFTALWSSSPPRQIQVGDEVMVVDEDGVEHIAAVIEQKRGGWYTLRSERDSSWMKRRGSQLERKEVSRPINGGSFPDTRGIESAGNAEPSEGSARIVNLDSILQSMQQENSTRVIHDGGQFSATTNQTISLENLHQLMSCHSQYDRWVIFSDLHVMPSTLSTCLQVLDTVHRTAVQFDAGIIFLGDFWHHRGFVRVDCLNAVLQAMVTWEVPSIMIPGNHDQIDFRGLEHALTPLSNAYRIYPPSKVDESIPRKQYAGPFIISHPTKFLNALFCPHIRDKEIMKSILSSNETASSSALFVHADVKGASMNDMIPSRHGLSASIFPAKKSVYSGHFHKPHVIHVGKKSSSYTSIRYVGSPYQTSFSESGQVKSLLLLDSKRDWQCIKEIPIDIGPRFFRVSSLHRFLDYNIADLRKGDKVAVTINQQELEAMRIFAENGHAATGNKSPFNFKLEEFRQAGISVELRDLQSQQKGDGAFQAGISSSEGVEKPDLECLSPKTTFSTYLENEVNRSELGATTARRLLEYGEVLLGEANDVDTNKDGTSQSVNPPTDLDIESVSVLGFGSFREEIVFPLRNRGVLLLKGKNKDDIGSDSNGVGKSTLAMASLWALTGSLDPRPTQDGKVADVVNDSSRVAEVTLRGSINTDQFIVKRTKSMTGRDSSLTFVLNGKVLTQQSIQGTQELIDKHFSTRSLMRTIFQGQHSIGGLLESTDSKLKEELSSLVSLDIWQKAASLARLKQRELLRKVAELEGMLLIRGKDKLREQEKTLLAKEEMVRRDEILKNELQFLLQKEQSLPGDLVPSDIETAMVSVQTQLNECESEIDHLEEEASMSKNSSNDEIDTLRSKLNEKLKIHNNATSNLHACQRKHEIALMELHSAESRLSHLQSKWNVSTSVNGDSSSFSSPKRCHTCGQPIVSTVVQEHVRDNIFAALSTAKREKDKAAENVSFVAPALAAAKVEVDSVNLEIQSYMKQLRTVEEKRSLRSDGLLQKIKDARKMQSKLSNEFAILARKAKEVSEFDLLISRMQTQLNGSKEALKASVAAHERCCNDLAAIESNIEELRRQREASADLANLNSLLADAFGPKGVQAFVLRNIVQSLQYCSQTFLNELSDGSLQLRMQVGSNDSIIKQATVRNPDGSWRVRPLSSLSGGQWRRCSLSLSLGFIDLASKRGRMRSSLLVLDEPLTHLDSAGRKSVGKLLRKMLGRDCENGKPGIGSIGLSTILVILQEIAAEEIEDCFDQTDEVIKLGGESFVILDENHAE</sequence>
<dbReference type="SUPFAM" id="SSF56300">
    <property type="entry name" value="Metallo-dependent phosphatases"/>
    <property type="match status" value="1"/>
</dbReference>
<dbReference type="InterPro" id="IPR027417">
    <property type="entry name" value="P-loop_NTPase"/>
</dbReference>
<evidence type="ECO:0008006" key="8">
    <source>
        <dbReference type="Google" id="ProtNLM"/>
    </source>
</evidence>
<dbReference type="Gene3D" id="3.60.21.10">
    <property type="match status" value="1"/>
</dbReference>
<dbReference type="InterPro" id="IPR004843">
    <property type="entry name" value="Calcineurin-like_PHP"/>
</dbReference>
<keyword evidence="7" id="KW-1185">Reference proteome</keyword>
<dbReference type="Proteomes" id="UP001530377">
    <property type="component" value="Unassembled WGS sequence"/>
</dbReference>
<feature type="domain" description="Rad50/SbcC-type AAA" evidence="5">
    <location>
        <begin position="608"/>
        <end position="857"/>
    </location>
</feature>
<dbReference type="EMBL" id="JALLPB020000010">
    <property type="protein sequence ID" value="KAL3826974.1"/>
    <property type="molecule type" value="Genomic_DNA"/>
</dbReference>
<proteinExistence type="predicted"/>
<dbReference type="InterPro" id="IPR038729">
    <property type="entry name" value="Rad50/SbcC_AAA"/>
</dbReference>
<dbReference type="Gene3D" id="3.40.50.300">
    <property type="entry name" value="P-loop containing nucleotide triphosphate hydrolases"/>
    <property type="match status" value="2"/>
</dbReference>
<dbReference type="CDD" id="cd00838">
    <property type="entry name" value="MPP_superfamily"/>
    <property type="match status" value="1"/>
</dbReference>
<keyword evidence="1" id="KW-0175">Coiled coil</keyword>
<organism evidence="6 7">
    <name type="scientific">Cyclostephanos tholiformis</name>
    <dbReference type="NCBI Taxonomy" id="382380"/>
    <lineage>
        <taxon>Eukaryota</taxon>
        <taxon>Sar</taxon>
        <taxon>Stramenopiles</taxon>
        <taxon>Ochrophyta</taxon>
        <taxon>Bacillariophyta</taxon>
        <taxon>Coscinodiscophyceae</taxon>
        <taxon>Thalassiosirophycidae</taxon>
        <taxon>Stephanodiscales</taxon>
        <taxon>Stephanodiscaceae</taxon>
        <taxon>Cyclostephanos</taxon>
    </lineage>
</organism>
<dbReference type="PANTHER" id="PTHR32114:SF2">
    <property type="entry name" value="ABC TRANSPORTER ABCH.3"/>
    <property type="match status" value="1"/>
</dbReference>
<feature type="chain" id="PRO_5044871767" description="Calcineurin-like phosphoesterase domain-containing protein" evidence="3">
    <location>
        <begin position="21"/>
        <end position="1312"/>
    </location>
</feature>
<evidence type="ECO:0000259" key="5">
    <source>
        <dbReference type="Pfam" id="PF13476"/>
    </source>
</evidence>
<evidence type="ECO:0000259" key="4">
    <source>
        <dbReference type="Pfam" id="PF00149"/>
    </source>
</evidence>
<feature type="compositionally biased region" description="Basic and acidic residues" evidence="2">
    <location>
        <begin position="105"/>
        <end position="117"/>
    </location>
</feature>
<feature type="coiled-coil region" evidence="1">
    <location>
        <begin position="1003"/>
        <end position="1030"/>
    </location>
</feature>
<evidence type="ECO:0000256" key="2">
    <source>
        <dbReference type="SAM" id="MobiDB-lite"/>
    </source>
</evidence>
<dbReference type="InterPro" id="IPR029052">
    <property type="entry name" value="Metallo-depent_PP-like"/>
</dbReference>
<feature type="domain" description="Calcineurin-like phosphoesterase" evidence="4">
    <location>
        <begin position="198"/>
        <end position="290"/>
    </location>
</feature>
<reference evidence="6 7" key="1">
    <citation type="submission" date="2024-10" db="EMBL/GenBank/DDBJ databases">
        <title>Updated reference genomes for cyclostephanoid diatoms.</title>
        <authorList>
            <person name="Roberts W.R."/>
            <person name="Alverson A.J."/>
        </authorList>
    </citation>
    <scope>NUCLEOTIDE SEQUENCE [LARGE SCALE GENOMIC DNA]</scope>
    <source>
        <strain evidence="6 7">AJA228-03</strain>
    </source>
</reference>
<name>A0ABD3SQU0_9STRA</name>
<dbReference type="Pfam" id="PF13476">
    <property type="entry name" value="AAA_23"/>
    <property type="match status" value="1"/>
</dbReference>
<feature type="coiled-coil region" evidence="1">
    <location>
        <begin position="1094"/>
        <end position="1121"/>
    </location>
</feature>
<dbReference type="Pfam" id="PF00149">
    <property type="entry name" value="Metallophos"/>
    <property type="match status" value="1"/>
</dbReference>
<accession>A0ABD3SQU0</accession>
<feature type="signal peptide" evidence="3">
    <location>
        <begin position="1"/>
        <end position="20"/>
    </location>
</feature>
<comment type="caution">
    <text evidence="6">The sequence shown here is derived from an EMBL/GenBank/DDBJ whole genome shotgun (WGS) entry which is preliminary data.</text>
</comment>
<feature type="coiled-coil region" evidence="1">
    <location>
        <begin position="858"/>
        <end position="885"/>
    </location>
</feature>
<keyword evidence="3" id="KW-0732">Signal</keyword>
<evidence type="ECO:0000313" key="6">
    <source>
        <dbReference type="EMBL" id="KAL3826974.1"/>
    </source>
</evidence>
<evidence type="ECO:0000256" key="1">
    <source>
        <dbReference type="SAM" id="Coils"/>
    </source>
</evidence>